<keyword evidence="1 2" id="KW-0732">Signal</keyword>
<dbReference type="InterPro" id="IPR036280">
    <property type="entry name" value="Multihaem_cyt_sf"/>
</dbReference>
<feature type="chain" id="PRO_5047514795" evidence="2">
    <location>
        <begin position="27"/>
        <end position="725"/>
    </location>
</feature>
<evidence type="ECO:0000256" key="1">
    <source>
        <dbReference type="ARBA" id="ARBA00022729"/>
    </source>
</evidence>
<evidence type="ECO:0000313" key="4">
    <source>
        <dbReference type="Proteomes" id="UP001319827"/>
    </source>
</evidence>
<accession>A0ABN6E2E4</accession>
<sequence>MRQKRLITLVLAAALAMMLGGCGSNRDSGGDQTTAGTALGTDPATGIAFVGSATCINCHEGLSFSAEAVQGFLESRHVIHSTNINAASPASCLACHDPIGDGRGIEGLIDPANVPAQGLAAVGCENCHGPGGEHFGVGPVPTFSPDFEVCGKCHMALPNVPGFHPAGLNIIENYRQSAHADAARTSAPCFRCHSDIGFRQFVDGTRGLDDENLEVALAAEGPVGDAPIQCRTCHDQHRTGTLRVAEEQVRIGTDADGNRIYQTAFSSQFNLCTACHQAFLDETFNAALGVFEYTLFYDPANPEANDVPHHGDVNDPRIDSRGRTIVDTHFRFLDPADGVTVLIPGYNINAADDQACLNCHEVHATTIFAQANAAEIATQWAASGHADYLGEPFTHEFSDGACMKCHSGTEYARFVQGVAEEDLALAGGPRVIACVACHDLMAKNAAGEFELGATRTVNQVTFPSGAVRTLGDASNLCAECHQGRESGLTVANAIATTPGGPHRFLNRHYFAAAAIRFGTDVDAGFEYAGRTYLGENTYPGHPASLTTCIECHLQEGTANHTFAPDLARCQNCHVDSGTAFPGVLTSFENLGLPFGAVDVDYDGDGLGESFQAEIDGMEALLLAAIRNYAETVVGTPIAYAPGSYPYWFVDDNNNGIVDADETTRYSAFDDKLLAAAYNFHSNQDPCGDMHNYRYVLQTAYDSTDDLDDGILNNSVAGAAVAATRP</sequence>
<proteinExistence type="predicted"/>
<reference evidence="3 4" key="2">
    <citation type="journal article" date="2021" name="Int. J. Syst. Evol. Microbiol.">
        <title>Isolation and Polyphasic Characterization of Desulfuromonas versatilis sp. Nov., an Electrogenic Bacteria Capable of Versatile Metabolism Isolated from a Graphene Oxide-Reducing Enrichment Culture.</title>
        <authorList>
            <person name="Xie L."/>
            <person name="Yoshida N."/>
            <person name="Ishii S."/>
            <person name="Meng L."/>
        </authorList>
    </citation>
    <scope>NUCLEOTIDE SEQUENCE [LARGE SCALE GENOMIC DNA]</scope>
    <source>
        <strain evidence="3 4">NIT-T3</strain>
    </source>
</reference>
<dbReference type="SUPFAM" id="SSF48695">
    <property type="entry name" value="Multiheme cytochromes"/>
    <property type="match status" value="2"/>
</dbReference>
<evidence type="ECO:0000313" key="3">
    <source>
        <dbReference type="EMBL" id="BCR05994.1"/>
    </source>
</evidence>
<dbReference type="Proteomes" id="UP001319827">
    <property type="component" value="Chromosome"/>
</dbReference>
<keyword evidence="4" id="KW-1185">Reference proteome</keyword>
<dbReference type="PANTHER" id="PTHR35038:SF6">
    <property type="entry name" value="SURFACE LOCALIZED DECAHEME CYTOCHROME C LIPOPROTEIN"/>
    <property type="match status" value="1"/>
</dbReference>
<protein>
    <submittedName>
        <fullName evidence="3">C-type cytochrome</fullName>
    </submittedName>
</protein>
<dbReference type="PANTHER" id="PTHR35038">
    <property type="entry name" value="DISSIMILATORY SULFITE REDUCTASE SIRA"/>
    <property type="match status" value="1"/>
</dbReference>
<dbReference type="EMBL" id="AP024355">
    <property type="protein sequence ID" value="BCR05994.1"/>
    <property type="molecule type" value="Genomic_DNA"/>
</dbReference>
<reference evidence="3 4" key="1">
    <citation type="journal article" date="2016" name="C (Basel)">
        <title>Selective Growth of and Electricity Production by Marine Exoelectrogenic Bacteria in Self-Aggregated Hydrogel of Microbially Reduced Graphene Oxide.</title>
        <authorList>
            <person name="Yoshida N."/>
            <person name="Goto Y."/>
            <person name="Miyata Y."/>
        </authorList>
    </citation>
    <scope>NUCLEOTIDE SEQUENCE [LARGE SCALE GENOMIC DNA]</scope>
    <source>
        <strain evidence="3 4">NIT-T3</strain>
    </source>
</reference>
<feature type="signal peptide" evidence="2">
    <location>
        <begin position="1"/>
        <end position="26"/>
    </location>
</feature>
<evidence type="ECO:0000256" key="2">
    <source>
        <dbReference type="SAM" id="SignalP"/>
    </source>
</evidence>
<gene>
    <name evidence="3" type="primary">omcB_1</name>
    <name evidence="3" type="ORF">DESUT3_30630</name>
</gene>
<dbReference type="RefSeq" id="WP_221249382.1">
    <property type="nucleotide sequence ID" value="NZ_AP024355.1"/>
</dbReference>
<name>A0ABN6E2E4_9BACT</name>
<organism evidence="3 4">
    <name type="scientific">Desulfuromonas versatilis</name>
    <dbReference type="NCBI Taxonomy" id="2802975"/>
    <lineage>
        <taxon>Bacteria</taxon>
        <taxon>Pseudomonadati</taxon>
        <taxon>Thermodesulfobacteriota</taxon>
        <taxon>Desulfuromonadia</taxon>
        <taxon>Desulfuromonadales</taxon>
        <taxon>Desulfuromonadaceae</taxon>
        <taxon>Desulfuromonas</taxon>
    </lineage>
</organism>
<dbReference type="InterPro" id="IPR051829">
    <property type="entry name" value="Multiheme_Cytochr_ET"/>
</dbReference>
<dbReference type="PROSITE" id="PS51257">
    <property type="entry name" value="PROKAR_LIPOPROTEIN"/>
    <property type="match status" value="1"/>
</dbReference>
<dbReference type="Gene3D" id="1.10.1130.10">
    <property type="entry name" value="Flavocytochrome C3, Chain A"/>
    <property type="match status" value="3"/>
</dbReference>